<feature type="non-terminal residue" evidence="1">
    <location>
        <position position="1"/>
    </location>
</feature>
<proteinExistence type="predicted"/>
<sequence length="52" mass="6385">EATFKARLYNDYDEKSLKEWREDQSRFVKENTILKSMETKYLLDQIIKIREA</sequence>
<evidence type="ECO:0000313" key="2">
    <source>
        <dbReference type="Proteomes" id="UP000789920"/>
    </source>
</evidence>
<name>A0ACA9RZH8_9GLOM</name>
<evidence type="ECO:0000313" key="1">
    <source>
        <dbReference type="EMBL" id="CAG8819278.1"/>
    </source>
</evidence>
<dbReference type="Proteomes" id="UP000789920">
    <property type="component" value="Unassembled WGS sequence"/>
</dbReference>
<comment type="caution">
    <text evidence="1">The sequence shown here is derived from an EMBL/GenBank/DDBJ whole genome shotgun (WGS) entry which is preliminary data.</text>
</comment>
<feature type="non-terminal residue" evidence="1">
    <location>
        <position position="52"/>
    </location>
</feature>
<keyword evidence="2" id="KW-1185">Reference proteome</keyword>
<reference evidence="1" key="1">
    <citation type="submission" date="2021-06" db="EMBL/GenBank/DDBJ databases">
        <authorList>
            <person name="Kallberg Y."/>
            <person name="Tangrot J."/>
            <person name="Rosling A."/>
        </authorList>
    </citation>
    <scope>NUCLEOTIDE SEQUENCE</scope>
    <source>
        <strain evidence="1">MA461A</strain>
    </source>
</reference>
<protein>
    <submittedName>
        <fullName evidence="1">24824_t:CDS:1</fullName>
    </submittedName>
</protein>
<dbReference type="EMBL" id="CAJVQC010082108">
    <property type="protein sequence ID" value="CAG8819278.1"/>
    <property type="molecule type" value="Genomic_DNA"/>
</dbReference>
<organism evidence="1 2">
    <name type="scientific">Racocetra persica</name>
    <dbReference type="NCBI Taxonomy" id="160502"/>
    <lineage>
        <taxon>Eukaryota</taxon>
        <taxon>Fungi</taxon>
        <taxon>Fungi incertae sedis</taxon>
        <taxon>Mucoromycota</taxon>
        <taxon>Glomeromycotina</taxon>
        <taxon>Glomeromycetes</taxon>
        <taxon>Diversisporales</taxon>
        <taxon>Gigasporaceae</taxon>
        <taxon>Racocetra</taxon>
    </lineage>
</organism>
<accession>A0ACA9RZH8</accession>
<gene>
    <name evidence="1" type="ORF">RPERSI_LOCUS25098</name>
</gene>